<protein>
    <submittedName>
        <fullName evidence="2">Uncharacterized protein</fullName>
    </submittedName>
</protein>
<evidence type="ECO:0000313" key="3">
    <source>
        <dbReference type="Proteomes" id="UP001341840"/>
    </source>
</evidence>
<feature type="compositionally biased region" description="Acidic residues" evidence="1">
    <location>
        <begin position="84"/>
        <end position="115"/>
    </location>
</feature>
<reference evidence="2 3" key="1">
    <citation type="journal article" date="2023" name="Plants (Basel)">
        <title>Bridging the Gap: Combining Genomics and Transcriptomics Approaches to Understand Stylosanthes scabra, an Orphan Legume from the Brazilian Caatinga.</title>
        <authorList>
            <person name="Ferreira-Neto J.R.C."/>
            <person name="da Silva M.D."/>
            <person name="Binneck E."/>
            <person name="de Melo N.F."/>
            <person name="da Silva R.H."/>
            <person name="de Melo A.L.T.M."/>
            <person name="Pandolfi V."/>
            <person name="Bustamante F.O."/>
            <person name="Brasileiro-Vidal A.C."/>
            <person name="Benko-Iseppon A.M."/>
        </authorList>
    </citation>
    <scope>NUCLEOTIDE SEQUENCE [LARGE SCALE GENOMIC DNA]</scope>
    <source>
        <tissue evidence="2">Leaves</tissue>
    </source>
</reference>
<dbReference type="EMBL" id="JASCZI010000046">
    <property type="protein sequence ID" value="MED6107668.1"/>
    <property type="molecule type" value="Genomic_DNA"/>
</dbReference>
<dbReference type="Proteomes" id="UP001341840">
    <property type="component" value="Unassembled WGS sequence"/>
</dbReference>
<evidence type="ECO:0000256" key="1">
    <source>
        <dbReference type="SAM" id="MobiDB-lite"/>
    </source>
</evidence>
<feature type="compositionally biased region" description="Polar residues" evidence="1">
    <location>
        <begin position="332"/>
        <end position="343"/>
    </location>
</feature>
<proteinExistence type="predicted"/>
<organism evidence="2 3">
    <name type="scientific">Stylosanthes scabra</name>
    <dbReference type="NCBI Taxonomy" id="79078"/>
    <lineage>
        <taxon>Eukaryota</taxon>
        <taxon>Viridiplantae</taxon>
        <taxon>Streptophyta</taxon>
        <taxon>Embryophyta</taxon>
        <taxon>Tracheophyta</taxon>
        <taxon>Spermatophyta</taxon>
        <taxon>Magnoliopsida</taxon>
        <taxon>eudicotyledons</taxon>
        <taxon>Gunneridae</taxon>
        <taxon>Pentapetalae</taxon>
        <taxon>rosids</taxon>
        <taxon>fabids</taxon>
        <taxon>Fabales</taxon>
        <taxon>Fabaceae</taxon>
        <taxon>Papilionoideae</taxon>
        <taxon>50 kb inversion clade</taxon>
        <taxon>dalbergioids sensu lato</taxon>
        <taxon>Dalbergieae</taxon>
        <taxon>Pterocarpus clade</taxon>
        <taxon>Stylosanthes</taxon>
    </lineage>
</organism>
<feature type="compositionally biased region" description="Basic and acidic residues" evidence="1">
    <location>
        <begin position="361"/>
        <end position="372"/>
    </location>
</feature>
<name>A0ABU6Q873_9FABA</name>
<keyword evidence="3" id="KW-1185">Reference proteome</keyword>
<sequence>MTEVEVMGFANFQHIPEWIVNQEIYMYLVTKFDFENNLIKDDVANIEINVEIVERALGLPSGGDEFPEYYPDDLEYEALKSSDDQEEGEGYNAQEEEQINNERDDQSEEGVVEDEEVLKKWTQIEEELKSQRRTVGIEKKKLTKEQEAEVEATLKHAAECFLDDFDGYDEGIPSFSFGFSQDFKSPTHTPKRSMQEEILDIAPLNEIIPENISFQEPENLINMGPTRELTADEQKKIYNWVMKASKEDGVQEEMIAKLEWRYSSHLSEFDRISNKGEYFEMNPNLGLDKEDFDKEKAATRQWEQLNDIRRKLVIEIATSRLNTHRIAVFQKSSKLPQGRNNSNRVKKKEVKMPFTAPSTKEITKRAEGNKAAEKRKKK</sequence>
<comment type="caution">
    <text evidence="2">The sequence shown here is derived from an EMBL/GenBank/DDBJ whole genome shotgun (WGS) entry which is preliminary data.</text>
</comment>
<gene>
    <name evidence="2" type="ORF">PIB30_016287</name>
</gene>
<feature type="region of interest" description="Disordered" evidence="1">
    <location>
        <begin position="81"/>
        <end position="115"/>
    </location>
</feature>
<evidence type="ECO:0000313" key="2">
    <source>
        <dbReference type="EMBL" id="MED6107668.1"/>
    </source>
</evidence>
<feature type="region of interest" description="Disordered" evidence="1">
    <location>
        <begin position="332"/>
        <end position="378"/>
    </location>
</feature>
<accession>A0ABU6Q873</accession>